<keyword evidence="6 10" id="KW-1133">Transmembrane helix</keyword>
<feature type="domain" description="RCK N-terminal" evidence="12">
    <location>
        <begin position="400"/>
        <end position="482"/>
    </location>
</feature>
<feature type="transmembrane region" description="Helical" evidence="10">
    <location>
        <begin position="362"/>
        <end position="387"/>
    </location>
</feature>
<feature type="transmembrane region" description="Helical" evidence="10">
    <location>
        <begin position="243"/>
        <end position="264"/>
    </location>
</feature>
<dbReference type="EMBL" id="OX336137">
    <property type="protein sequence ID" value="CAI2719358.1"/>
    <property type="molecule type" value="Genomic_DNA"/>
</dbReference>
<dbReference type="SUPFAM" id="SSF51735">
    <property type="entry name" value="NAD(P)-binding Rossmann-fold domains"/>
    <property type="match status" value="1"/>
</dbReference>
<evidence type="ECO:0000259" key="11">
    <source>
        <dbReference type="Pfam" id="PF00999"/>
    </source>
</evidence>
<feature type="transmembrane region" description="Helical" evidence="10">
    <location>
        <begin position="6"/>
        <end position="23"/>
    </location>
</feature>
<evidence type="ECO:0000256" key="1">
    <source>
        <dbReference type="ARBA" id="ARBA00004651"/>
    </source>
</evidence>
<keyword evidence="5 10" id="KW-0812">Transmembrane</keyword>
<keyword evidence="4" id="KW-1003">Cell membrane</keyword>
<feature type="compositionally biased region" description="Polar residues" evidence="9">
    <location>
        <begin position="603"/>
        <end position="612"/>
    </location>
</feature>
<dbReference type="Proteomes" id="UP001157733">
    <property type="component" value="Chromosome"/>
</dbReference>
<feature type="transmembrane region" description="Helical" evidence="10">
    <location>
        <begin position="184"/>
        <end position="205"/>
    </location>
</feature>
<dbReference type="InterPro" id="IPR038770">
    <property type="entry name" value="Na+/solute_symporter_sf"/>
</dbReference>
<feature type="transmembrane region" description="Helical" evidence="10">
    <location>
        <begin position="299"/>
        <end position="318"/>
    </location>
</feature>
<dbReference type="Gene3D" id="1.20.1530.20">
    <property type="match status" value="1"/>
</dbReference>
<gene>
    <name evidence="13" type="ORF">NSPWAT_2502</name>
</gene>
<evidence type="ECO:0000256" key="3">
    <source>
        <dbReference type="ARBA" id="ARBA00022449"/>
    </source>
</evidence>
<sequence>MDFTLQKLVGVIILGVSMHWLAWRVRIPSIVLFFGAGILIGPALGMVDPTQDFGPLLQALIKLAIAIILFEGGLNLRFHELRQSGRAVKQIIGFGLPLAWGFGFLACYWVAGLSAPVSLLLSAILVVTGPTVILPLVRHAKLSSRTASVLKWEGIINDPIGVLLAVLVAEIITHDATQTTETILWHFGMAFAGAVALGIAGGLLLKFIFEKGHTPEFLKIPMVLCMVISLYGIGNLLEEEIGLLAVTVLGITMGNIRMLIFYELRKFKENITTLLVSTVFILLTADLKTEHFQNLDWRALGFVLCILFLVRPLAVWLATLGSGLKSNEKLLLGWIAPRGIVAASVAGLFAPRLIERGYEDAVYLLPLVFGVILSTVVLHGLSLEWLARKLALSSDKKEGVVIVGANPWTTELASVLRELDLPVVLVDGTWHRLKDARLRGLPIHFGEILSETSEQNMELAEMGYLLAASENDAYNALVCNAFIHHFGRDRVYQLPFHPKKVDEEKGVHSAHLGRIAFGEEARFEVLMDRFYQGWTFQKSKLTEEHDFEAFTQKLNAPYYLIGLFKKGKLAFGAEHFPGAPGPGDRIIAFVKPEATPPKKKNGDTTQGSLDAP</sequence>
<evidence type="ECO:0000256" key="9">
    <source>
        <dbReference type="SAM" id="MobiDB-lite"/>
    </source>
</evidence>
<feature type="domain" description="Cation/H+ exchanger transmembrane" evidence="11">
    <location>
        <begin position="18"/>
        <end position="388"/>
    </location>
</feature>
<feature type="region of interest" description="Disordered" evidence="9">
    <location>
        <begin position="593"/>
        <end position="612"/>
    </location>
</feature>
<protein>
    <submittedName>
        <fullName evidence="13">Na+/H+ exchanger</fullName>
    </submittedName>
</protein>
<keyword evidence="2" id="KW-0813">Transport</keyword>
<feature type="transmembrane region" description="Helical" evidence="10">
    <location>
        <begin position="30"/>
        <end position="47"/>
    </location>
</feature>
<evidence type="ECO:0000256" key="6">
    <source>
        <dbReference type="ARBA" id="ARBA00022989"/>
    </source>
</evidence>
<feature type="transmembrane region" description="Helical" evidence="10">
    <location>
        <begin position="53"/>
        <end position="70"/>
    </location>
</feature>
<feature type="transmembrane region" description="Helical" evidence="10">
    <location>
        <begin position="271"/>
        <end position="287"/>
    </location>
</feature>
<keyword evidence="7" id="KW-0406">Ion transport</keyword>
<dbReference type="Gene3D" id="3.40.50.720">
    <property type="entry name" value="NAD(P)-binding Rossmann-like Domain"/>
    <property type="match status" value="1"/>
</dbReference>
<feature type="transmembrane region" description="Helical" evidence="10">
    <location>
        <begin position="217"/>
        <end position="237"/>
    </location>
</feature>
<name>A0ABM9HGK8_9BACT</name>
<evidence type="ECO:0000256" key="7">
    <source>
        <dbReference type="ARBA" id="ARBA00023065"/>
    </source>
</evidence>
<evidence type="ECO:0000259" key="12">
    <source>
        <dbReference type="Pfam" id="PF02254"/>
    </source>
</evidence>
<keyword evidence="8 10" id="KW-0472">Membrane</keyword>
<dbReference type="Pfam" id="PF02254">
    <property type="entry name" value="TrkA_N"/>
    <property type="match status" value="1"/>
</dbReference>
<feature type="transmembrane region" description="Helical" evidence="10">
    <location>
        <begin position="330"/>
        <end position="350"/>
    </location>
</feature>
<dbReference type="Pfam" id="PF00999">
    <property type="entry name" value="Na_H_Exchanger"/>
    <property type="match status" value="1"/>
</dbReference>
<comment type="subcellular location">
    <subcellularLocation>
        <location evidence="1">Cell membrane</location>
        <topology evidence="1">Multi-pass membrane protein</topology>
    </subcellularLocation>
</comment>
<accession>A0ABM9HGK8</accession>
<evidence type="ECO:0000313" key="14">
    <source>
        <dbReference type="Proteomes" id="UP001157733"/>
    </source>
</evidence>
<dbReference type="InterPro" id="IPR036291">
    <property type="entry name" value="NAD(P)-bd_dom_sf"/>
</dbReference>
<evidence type="ECO:0000256" key="8">
    <source>
        <dbReference type="ARBA" id="ARBA00023136"/>
    </source>
</evidence>
<evidence type="ECO:0000256" key="5">
    <source>
        <dbReference type="ARBA" id="ARBA00022692"/>
    </source>
</evidence>
<dbReference type="RefSeq" id="WP_282012193.1">
    <property type="nucleotide sequence ID" value="NZ_OX336137.1"/>
</dbReference>
<evidence type="ECO:0000256" key="10">
    <source>
        <dbReference type="SAM" id="Phobius"/>
    </source>
</evidence>
<dbReference type="InterPro" id="IPR003148">
    <property type="entry name" value="RCK_N"/>
</dbReference>
<dbReference type="PANTHER" id="PTHR32507">
    <property type="entry name" value="NA(+)/H(+) ANTIPORTER 1"/>
    <property type="match status" value="1"/>
</dbReference>
<evidence type="ECO:0000313" key="13">
    <source>
        <dbReference type="EMBL" id="CAI2719358.1"/>
    </source>
</evidence>
<keyword evidence="3" id="KW-0050">Antiport</keyword>
<reference evidence="13 14" key="1">
    <citation type="submission" date="2022-09" db="EMBL/GenBank/DDBJ databases">
        <authorList>
            <person name="Kop L."/>
        </authorList>
    </citation>
    <scope>NUCLEOTIDE SEQUENCE [LARGE SCALE GENOMIC DNA]</scope>
    <source>
        <strain evidence="13 14">347</strain>
    </source>
</reference>
<proteinExistence type="predicted"/>
<feature type="transmembrane region" description="Helical" evidence="10">
    <location>
        <begin position="117"/>
        <end position="137"/>
    </location>
</feature>
<dbReference type="InterPro" id="IPR006153">
    <property type="entry name" value="Cation/H_exchanger_TM"/>
</dbReference>
<evidence type="ECO:0000256" key="4">
    <source>
        <dbReference type="ARBA" id="ARBA00022475"/>
    </source>
</evidence>
<keyword evidence="14" id="KW-1185">Reference proteome</keyword>
<evidence type="ECO:0000256" key="2">
    <source>
        <dbReference type="ARBA" id="ARBA00022448"/>
    </source>
</evidence>
<organism evidence="13 14">
    <name type="scientific">Nitrospina watsonii</name>
    <dbReference type="NCBI Taxonomy" id="1323948"/>
    <lineage>
        <taxon>Bacteria</taxon>
        <taxon>Pseudomonadati</taxon>
        <taxon>Nitrospinota/Tectimicrobiota group</taxon>
        <taxon>Nitrospinota</taxon>
        <taxon>Nitrospinia</taxon>
        <taxon>Nitrospinales</taxon>
        <taxon>Nitrospinaceae</taxon>
        <taxon>Nitrospina</taxon>
    </lineage>
</organism>
<feature type="transmembrane region" description="Helical" evidence="10">
    <location>
        <begin position="91"/>
        <end position="111"/>
    </location>
</feature>
<dbReference type="PANTHER" id="PTHR32507:SF0">
    <property type="entry name" value="NA(+)_H(+) ANTIPORTER 2-RELATED"/>
    <property type="match status" value="1"/>
</dbReference>